<dbReference type="EMBL" id="LUEZ02000106">
    <property type="protein sequence ID" value="RDB18348.1"/>
    <property type="molecule type" value="Genomic_DNA"/>
</dbReference>
<feature type="compositionally biased region" description="Pro residues" evidence="1">
    <location>
        <begin position="371"/>
        <end position="390"/>
    </location>
</feature>
<reference evidence="2" key="1">
    <citation type="submission" date="2018-04" db="EMBL/GenBank/DDBJ databases">
        <title>Whole genome sequencing of Hypsizygus marmoreus.</title>
        <authorList>
            <person name="Choi I.-G."/>
            <person name="Min B."/>
            <person name="Kim J.-G."/>
            <person name="Kim S."/>
            <person name="Oh Y.-L."/>
            <person name="Kong W.-S."/>
            <person name="Park H."/>
            <person name="Jeong J."/>
            <person name="Song E.-S."/>
        </authorList>
    </citation>
    <scope>NUCLEOTIDE SEQUENCE [LARGE SCALE GENOMIC DNA]</scope>
    <source>
        <strain evidence="2">51987-8</strain>
    </source>
</reference>
<organism evidence="2 3">
    <name type="scientific">Hypsizygus marmoreus</name>
    <name type="common">White beech mushroom</name>
    <name type="synonym">Agaricus marmoreus</name>
    <dbReference type="NCBI Taxonomy" id="39966"/>
    <lineage>
        <taxon>Eukaryota</taxon>
        <taxon>Fungi</taxon>
        <taxon>Dikarya</taxon>
        <taxon>Basidiomycota</taxon>
        <taxon>Agaricomycotina</taxon>
        <taxon>Agaricomycetes</taxon>
        <taxon>Agaricomycetidae</taxon>
        <taxon>Agaricales</taxon>
        <taxon>Tricholomatineae</taxon>
        <taxon>Lyophyllaceae</taxon>
        <taxon>Hypsizygus</taxon>
    </lineage>
</organism>
<accession>A0A369J8Z4</accession>
<protein>
    <submittedName>
        <fullName evidence="2">Uncharacterized protein</fullName>
    </submittedName>
</protein>
<feature type="region of interest" description="Disordered" evidence="1">
    <location>
        <begin position="1"/>
        <end position="33"/>
    </location>
</feature>
<evidence type="ECO:0000256" key="1">
    <source>
        <dbReference type="SAM" id="MobiDB-lite"/>
    </source>
</evidence>
<name>A0A369J8Z4_HYPMA</name>
<evidence type="ECO:0000313" key="3">
    <source>
        <dbReference type="Proteomes" id="UP000076154"/>
    </source>
</evidence>
<dbReference type="AlphaFoldDB" id="A0A369J8Z4"/>
<feature type="region of interest" description="Disordered" evidence="1">
    <location>
        <begin position="133"/>
        <end position="162"/>
    </location>
</feature>
<dbReference type="InParanoid" id="A0A369J8Z4"/>
<dbReference type="Proteomes" id="UP000076154">
    <property type="component" value="Unassembled WGS sequence"/>
</dbReference>
<evidence type="ECO:0000313" key="2">
    <source>
        <dbReference type="EMBL" id="RDB18348.1"/>
    </source>
</evidence>
<feature type="region of interest" description="Disordered" evidence="1">
    <location>
        <begin position="365"/>
        <end position="394"/>
    </location>
</feature>
<keyword evidence="3" id="KW-1185">Reference proteome</keyword>
<sequence>MSDRHQNVSSSPDPGEARSPQKHTNTTSNRPQTLIKPVLHIPHQAYTHICKTKDSIDALFSEYMARPGSYTLQAGFNVDAYMASAGLKEEIFITTSKPPLKRLQKLVAAVLQPFPCHFLVGGVKKVEQDLVAENGEGGMSSPPPRSTTRQNPEHNFADSEGYSTTANIEVPGYRTQPLSMSQKTFFNQTGTQIKLRVDEFSVSTTPNTGPYTIQRARFKIDPGHIPPGAGVFPLSLKPSQQAKYPFILTKRTPDLHIFCYCMTDTREIRSWRIVVNDEWSRARGFVLRAPVGEEDKIAAPDVGVLYYGGVSEFMRLVTSCVWEATGDAAAAPTGHGPGYRHLIQEVTQDFALDVHAQPGYVMWRGGVKVEPPSPSPSPSPSPTSPGPMPGRDPASYAKQLDDRCKSTAASNDSSCHVEIAPGVPVSIHIPSGILATVAGVPGPLFLWRRIRNVFLGCIEVFTA</sequence>
<feature type="compositionally biased region" description="Polar residues" evidence="1">
    <location>
        <begin position="22"/>
        <end position="32"/>
    </location>
</feature>
<gene>
    <name evidence="2" type="ORF">Hypma_000595</name>
</gene>
<proteinExistence type="predicted"/>
<comment type="caution">
    <text evidence="2">The sequence shown here is derived from an EMBL/GenBank/DDBJ whole genome shotgun (WGS) entry which is preliminary data.</text>
</comment>